<reference evidence="3 4" key="1">
    <citation type="journal article" date="2008" name="Int. J. Syst. Evol. Microbiol.">
        <title>Tessaracoccus flavescens sp. nov., isolated from marine sediment.</title>
        <authorList>
            <person name="Lee D.W."/>
            <person name="Lee S.D."/>
        </authorList>
    </citation>
    <scope>NUCLEOTIDE SEQUENCE [LARGE SCALE GENOMIC DNA]</scope>
    <source>
        <strain evidence="3 4">SST-39T</strain>
    </source>
</reference>
<sequence>MATRKDLLKAQSFTSRRMIAAFVDRDPDDPTPPLRRIGTATFVSVLIGVVLLAGTTLLGLLGGGTANDSWKQEQNVILSDAQSGALFVYQDEVLYPMADVASARLFAAGRNPSGQPRVIEVKTEALRGVEMGPEHGIPGAPRQLPEAKHLASYPVRLCSTAPQGANRYLTLEFGTDDPSSTSFAFVAQHSSGRQYLIYGGRTHSLYARNGQTSSIVPDLPVVTPGDSWINALPDGLPVVPKEIPGEGERGNMMDVGDVGMVVDGDSTRYYIQLLDGLSRISYLDMKAIQAKKGLDGDPGLLKTGEVPSATSATRPMFSDESMPMDEPKGPPGISGLNDVSVCATFRQDSPGRVSLSVDQKTPEIASNAAAPKEQYVDKITLPTLSGALLRNSDMVTDDGASTLLLNNRAYSIPTMGDRRALGYGDVTPLPVPPGLIALLEPGLTDPGNSLTYSMIVDGN</sequence>
<dbReference type="Proteomes" id="UP000188235">
    <property type="component" value="Chromosome"/>
</dbReference>
<evidence type="ECO:0000313" key="3">
    <source>
        <dbReference type="EMBL" id="AQP50518.1"/>
    </source>
</evidence>
<dbReference type="EMBL" id="CP019607">
    <property type="protein sequence ID" value="AQP50518.1"/>
    <property type="molecule type" value="Genomic_DNA"/>
</dbReference>
<dbReference type="PANTHER" id="PTHR40765:SF2">
    <property type="entry name" value="ESX-2 SECRETION SYSTEM ATPASE ECCB2"/>
    <property type="match status" value="1"/>
</dbReference>
<keyword evidence="2" id="KW-0812">Transmembrane</keyword>
<dbReference type="KEGG" id="tfa:BW733_06410"/>
<keyword evidence="4" id="KW-1185">Reference proteome</keyword>
<protein>
    <submittedName>
        <fullName evidence="3">Type VII secretion protein EccB</fullName>
    </submittedName>
</protein>
<dbReference type="STRING" id="399497.BW733_06410"/>
<name>A0A1Q2CWM0_9ACTN</name>
<dbReference type="Pfam" id="PF05108">
    <property type="entry name" value="T7SS_ESX1_EccB"/>
    <property type="match status" value="1"/>
</dbReference>
<proteinExistence type="predicted"/>
<evidence type="ECO:0000256" key="1">
    <source>
        <dbReference type="SAM" id="MobiDB-lite"/>
    </source>
</evidence>
<dbReference type="GO" id="GO:0005576">
    <property type="term" value="C:extracellular region"/>
    <property type="evidence" value="ECO:0007669"/>
    <property type="project" value="TreeGrafter"/>
</dbReference>
<dbReference type="RefSeq" id="WP_077348941.1">
    <property type="nucleotide sequence ID" value="NZ_CP019607.1"/>
</dbReference>
<dbReference type="InterPro" id="IPR044857">
    <property type="entry name" value="T7SS_EccB_R1"/>
</dbReference>
<dbReference type="NCBIfam" id="TIGR03919">
    <property type="entry name" value="T7SS_EccB"/>
    <property type="match status" value="1"/>
</dbReference>
<keyword evidence="2" id="KW-1133">Transmembrane helix</keyword>
<evidence type="ECO:0000313" key="4">
    <source>
        <dbReference type="Proteomes" id="UP000188235"/>
    </source>
</evidence>
<gene>
    <name evidence="3" type="ORF">BW733_06410</name>
</gene>
<organism evidence="3 4">
    <name type="scientific">Tessaracoccus flavescens</name>
    <dbReference type="NCBI Taxonomy" id="399497"/>
    <lineage>
        <taxon>Bacteria</taxon>
        <taxon>Bacillati</taxon>
        <taxon>Actinomycetota</taxon>
        <taxon>Actinomycetes</taxon>
        <taxon>Propionibacteriales</taxon>
        <taxon>Propionibacteriaceae</taxon>
        <taxon>Tessaracoccus</taxon>
    </lineage>
</organism>
<evidence type="ECO:0000256" key="2">
    <source>
        <dbReference type="SAM" id="Phobius"/>
    </source>
</evidence>
<dbReference type="InterPro" id="IPR007795">
    <property type="entry name" value="T7SS_EccB"/>
</dbReference>
<dbReference type="Gene3D" id="3.30.2390.20">
    <property type="entry name" value="Type VII secretion system EccB, repeat 1 domain"/>
    <property type="match status" value="1"/>
</dbReference>
<accession>A0A1Q2CWM0</accession>
<dbReference type="OrthoDB" id="3847604at2"/>
<keyword evidence="2" id="KW-0472">Membrane</keyword>
<dbReference type="PANTHER" id="PTHR40765">
    <property type="entry name" value="ESX-2 SECRETION SYSTEM ATPASE ECCB2"/>
    <property type="match status" value="1"/>
</dbReference>
<feature type="transmembrane region" description="Helical" evidence="2">
    <location>
        <begin position="37"/>
        <end position="61"/>
    </location>
</feature>
<feature type="region of interest" description="Disordered" evidence="1">
    <location>
        <begin position="299"/>
        <end position="327"/>
    </location>
</feature>
<dbReference type="AlphaFoldDB" id="A0A1Q2CWM0"/>